<reference evidence="3 4" key="1">
    <citation type="journal article" date="2015" name="Nature">
        <title>rRNA introns, odd ribosomes, and small enigmatic genomes across a large radiation of phyla.</title>
        <authorList>
            <person name="Brown C.T."/>
            <person name="Hug L.A."/>
            <person name="Thomas B.C."/>
            <person name="Sharon I."/>
            <person name="Castelle C.J."/>
            <person name="Singh A."/>
            <person name="Wilkins M.J."/>
            <person name="Williams K.H."/>
            <person name="Banfield J.F."/>
        </authorList>
    </citation>
    <scope>NUCLEOTIDE SEQUENCE [LARGE SCALE GENOMIC DNA]</scope>
</reference>
<gene>
    <name evidence="3" type="ORF">UR89_C0041G0007</name>
</gene>
<keyword evidence="1" id="KW-1133">Transmembrane helix</keyword>
<evidence type="ECO:0000256" key="1">
    <source>
        <dbReference type="SAM" id="Phobius"/>
    </source>
</evidence>
<dbReference type="Pfam" id="PF00188">
    <property type="entry name" value="CAP"/>
    <property type="match status" value="1"/>
</dbReference>
<dbReference type="CDD" id="cd05379">
    <property type="entry name" value="CAP_bacterial"/>
    <property type="match status" value="1"/>
</dbReference>
<feature type="domain" description="SCP" evidence="2">
    <location>
        <begin position="66"/>
        <end position="171"/>
    </location>
</feature>
<dbReference type="PANTHER" id="PTHR31157:SF1">
    <property type="entry name" value="SCP DOMAIN-CONTAINING PROTEIN"/>
    <property type="match status" value="1"/>
</dbReference>
<evidence type="ECO:0000313" key="4">
    <source>
        <dbReference type="Proteomes" id="UP000034536"/>
    </source>
</evidence>
<dbReference type="Proteomes" id="UP000034536">
    <property type="component" value="Unassembled WGS sequence"/>
</dbReference>
<proteinExistence type="predicted"/>
<dbReference type="AlphaFoldDB" id="A0A0G0CVC8"/>
<keyword evidence="1" id="KW-0472">Membrane</keyword>
<feature type="transmembrane region" description="Helical" evidence="1">
    <location>
        <begin position="283"/>
        <end position="299"/>
    </location>
</feature>
<organism evidence="3 4">
    <name type="scientific">Candidatus Roizmanbacteria bacterium GW2011_GWA2_35_8</name>
    <dbReference type="NCBI Taxonomy" id="1618479"/>
    <lineage>
        <taxon>Bacteria</taxon>
        <taxon>Candidatus Roizmaniibacteriota</taxon>
    </lineage>
</organism>
<dbReference type="EMBL" id="LBQX01000041">
    <property type="protein sequence ID" value="KKP85809.1"/>
    <property type="molecule type" value="Genomic_DNA"/>
</dbReference>
<feature type="transmembrane region" description="Helical" evidence="1">
    <location>
        <begin position="249"/>
        <end position="271"/>
    </location>
</feature>
<dbReference type="InterPro" id="IPR035940">
    <property type="entry name" value="CAP_sf"/>
</dbReference>
<keyword evidence="1" id="KW-0812">Transmembrane</keyword>
<evidence type="ECO:0000313" key="3">
    <source>
        <dbReference type="EMBL" id="KKP85809.1"/>
    </source>
</evidence>
<comment type="caution">
    <text evidence="3">The sequence shown here is derived from an EMBL/GenBank/DDBJ whole genome shotgun (WGS) entry which is preliminary data.</text>
</comment>
<sequence>MQKIKQFLHNLFIPHERNNFRARSLHTDFLGLYLIFALVLSFSFKQIGLNNVLGFATDITVDKLFELTNQQRSQNGLSALTYNSKLAGAANQKAQDMFAKNYWAHYSPSGTTPWDFILNSGYQYEYAGENLAKNFLFSDGVVDAWMKSQTHRDNILKSEYAEVGYAIVNGILNGEQTTLVVQVFGKPANAQIANSPVINPQVEASEKSEAAKPQEIEVIPVENSQSLNKESFVLAKEAKKTFSAPSFSFNMNIVFFSFLLLSLALDFYFAAKFNIIRVGGKNLAHFIFILFMLAALFILKRGAIV</sequence>
<protein>
    <recommendedName>
        <fullName evidence="2">SCP domain-containing protein</fullName>
    </recommendedName>
</protein>
<name>A0A0G0CVC8_9BACT</name>
<dbReference type="SUPFAM" id="SSF55797">
    <property type="entry name" value="PR-1-like"/>
    <property type="match status" value="1"/>
</dbReference>
<feature type="transmembrane region" description="Helical" evidence="1">
    <location>
        <begin position="25"/>
        <end position="44"/>
    </location>
</feature>
<dbReference type="InterPro" id="IPR014044">
    <property type="entry name" value="CAP_dom"/>
</dbReference>
<evidence type="ECO:0000259" key="2">
    <source>
        <dbReference type="Pfam" id="PF00188"/>
    </source>
</evidence>
<dbReference type="Gene3D" id="3.40.33.10">
    <property type="entry name" value="CAP"/>
    <property type="match status" value="1"/>
</dbReference>
<dbReference type="PANTHER" id="PTHR31157">
    <property type="entry name" value="SCP DOMAIN-CONTAINING PROTEIN"/>
    <property type="match status" value="1"/>
</dbReference>
<accession>A0A0G0CVC8</accession>